<dbReference type="Pfam" id="PF20623">
    <property type="entry name" value="Sgo0707_N2"/>
    <property type="match status" value="1"/>
</dbReference>
<dbReference type="NCBIfam" id="TIGR04226">
    <property type="entry name" value="RrgB_K2N_iso_D2"/>
    <property type="match status" value="1"/>
</dbReference>
<dbReference type="Gene3D" id="2.60.40.10">
    <property type="entry name" value="Immunoglobulins"/>
    <property type="match status" value="2"/>
</dbReference>
<dbReference type="Pfam" id="PF17802">
    <property type="entry name" value="SpaA"/>
    <property type="match status" value="1"/>
</dbReference>
<feature type="transmembrane region" description="Helical" evidence="4">
    <location>
        <begin position="469"/>
        <end position="488"/>
    </location>
</feature>
<dbReference type="EMBL" id="JBHTLX010000008">
    <property type="protein sequence ID" value="MFD1247333.1"/>
    <property type="molecule type" value="Genomic_DNA"/>
</dbReference>
<feature type="signal peptide" evidence="5">
    <location>
        <begin position="1"/>
        <end position="32"/>
    </location>
</feature>
<evidence type="ECO:0000256" key="5">
    <source>
        <dbReference type="SAM" id="SignalP"/>
    </source>
</evidence>
<proteinExistence type="inferred from homology"/>
<evidence type="ECO:0000313" key="9">
    <source>
        <dbReference type="EMBL" id="MFD1247333.1"/>
    </source>
</evidence>
<accession>A0ABW3VZG8</accession>
<name>A0ABW3VZG8_9ACTN</name>
<dbReference type="Gene3D" id="2.60.40.740">
    <property type="match status" value="1"/>
</dbReference>
<evidence type="ECO:0000313" key="10">
    <source>
        <dbReference type="Proteomes" id="UP001597229"/>
    </source>
</evidence>
<evidence type="ECO:0000256" key="4">
    <source>
        <dbReference type="SAM" id="Phobius"/>
    </source>
</evidence>
<sequence length="494" mass="50751">MSHQFRGRLTALLTALAVAVLTLLGVASSASAANPLPDPTKTGSLTIHKFATPDSPTGLPHNGTQVDTTGLTPVPGATFSIKKVNTIDLTTNQGWSDANALSKKFDPANAESSITGAGYTLAAANGSPVTTDANGVASLSSLPLGLYLVQETAWPAGATPSAPFLVSIPLTDPVNHDGWLYDVHVYPKNATTNVTKTVQDANAVKLGDTVTWTITGDIPNVDTIDGYKIVDKLDTKLDYSSAQATLSDGTAITQGTDYTVTFDAATHTLTVEFTASGRAILAAHNTAQVKVAVATKVNAVGEITNTALLYPNQASYNVQPGQPGGPVVTPPVTTKWGSITVLKTDDKGAALAGASFSVYASQADAEAGTNPISLGGATTFTVAADGTVTISGLRYSDYANGATVAPGDPGYQSYWLVETKAPTGYELLADPIKFDVTAATSAVGVDLTVKNVPSNAGFQLPFTGGSGRTVVYVIGILLILAAGAVVVSRRRAEH</sequence>
<evidence type="ECO:0000259" key="6">
    <source>
        <dbReference type="Pfam" id="PF16555"/>
    </source>
</evidence>
<evidence type="ECO:0000256" key="1">
    <source>
        <dbReference type="ARBA" id="ARBA00007257"/>
    </source>
</evidence>
<keyword evidence="3 5" id="KW-0732">Signal</keyword>
<feature type="chain" id="PRO_5045497519" evidence="5">
    <location>
        <begin position="33"/>
        <end position="494"/>
    </location>
</feature>
<dbReference type="NCBIfam" id="NF033902">
    <property type="entry name" value="iso_D2_wall_anc"/>
    <property type="match status" value="1"/>
</dbReference>
<dbReference type="PANTHER" id="PTHR36108">
    <property type="entry name" value="COLOSSIN-B-RELATED"/>
    <property type="match status" value="1"/>
</dbReference>
<dbReference type="InterPro" id="IPR026466">
    <property type="entry name" value="Fim_isopep_form_D2_dom"/>
</dbReference>
<keyword evidence="4" id="KW-0472">Membrane</keyword>
<dbReference type="RefSeq" id="WP_367921432.1">
    <property type="nucleotide sequence ID" value="NZ_BAABAC010000042.1"/>
</dbReference>
<dbReference type="InterPro" id="IPR041033">
    <property type="entry name" value="SpaA_PFL_dom_1"/>
</dbReference>
<keyword evidence="2" id="KW-0964">Secreted</keyword>
<protein>
    <submittedName>
        <fullName evidence="9">SpaH/EbpB family LPXTG-anchored major pilin</fullName>
    </submittedName>
</protein>
<evidence type="ECO:0000256" key="3">
    <source>
        <dbReference type="ARBA" id="ARBA00022729"/>
    </source>
</evidence>
<comment type="similarity">
    <text evidence="1">Belongs to the serine-aspartate repeat-containing protein (SDr) family.</text>
</comment>
<evidence type="ECO:0000259" key="7">
    <source>
        <dbReference type="Pfam" id="PF17802"/>
    </source>
</evidence>
<organism evidence="9 10">
    <name type="scientific">Nocardioides ginsengisoli</name>
    <dbReference type="NCBI Taxonomy" id="363868"/>
    <lineage>
        <taxon>Bacteria</taxon>
        <taxon>Bacillati</taxon>
        <taxon>Actinomycetota</taxon>
        <taxon>Actinomycetes</taxon>
        <taxon>Propionibacteriales</taxon>
        <taxon>Nocardioidaceae</taxon>
        <taxon>Nocardioides</taxon>
    </lineage>
</organism>
<reference evidence="10" key="1">
    <citation type="journal article" date="2019" name="Int. J. Syst. Evol. Microbiol.">
        <title>The Global Catalogue of Microorganisms (GCM) 10K type strain sequencing project: providing services to taxonomists for standard genome sequencing and annotation.</title>
        <authorList>
            <consortium name="The Broad Institute Genomics Platform"/>
            <consortium name="The Broad Institute Genome Sequencing Center for Infectious Disease"/>
            <person name="Wu L."/>
            <person name="Ma J."/>
        </authorList>
    </citation>
    <scope>NUCLEOTIDE SEQUENCE [LARGE SCALE GENOMIC DNA]</scope>
    <source>
        <strain evidence="10">CCUG 52478</strain>
    </source>
</reference>
<gene>
    <name evidence="9" type="ORF">ACFQ3F_05995</name>
</gene>
<dbReference type="InterPro" id="IPR048052">
    <property type="entry name" value="FM1-like"/>
</dbReference>
<feature type="domain" description="Sgo0707-like N2" evidence="8">
    <location>
        <begin position="203"/>
        <end position="292"/>
    </location>
</feature>
<dbReference type="InterPro" id="IPR013783">
    <property type="entry name" value="Ig-like_fold"/>
</dbReference>
<dbReference type="PANTHER" id="PTHR36108:SF13">
    <property type="entry name" value="COLOSSIN-B-RELATED"/>
    <property type="match status" value="1"/>
</dbReference>
<dbReference type="Pfam" id="PF16555">
    <property type="entry name" value="GramPos_pilinD1"/>
    <property type="match status" value="1"/>
</dbReference>
<feature type="domain" description="SpaA-like prealbumin fold" evidence="7">
    <location>
        <begin position="337"/>
        <end position="446"/>
    </location>
</feature>
<keyword evidence="4" id="KW-0812">Transmembrane</keyword>
<comment type="caution">
    <text evidence="9">The sequence shown here is derived from an EMBL/GenBank/DDBJ whole genome shotgun (WGS) entry which is preliminary data.</text>
</comment>
<keyword evidence="10" id="KW-1185">Reference proteome</keyword>
<dbReference type="InterPro" id="IPR046473">
    <property type="entry name" value="Sgo0707-like_N2"/>
</dbReference>
<keyword evidence="4" id="KW-1133">Transmembrane helix</keyword>
<dbReference type="InterPro" id="IPR032364">
    <property type="entry name" value="GramPos_pilinD1_N"/>
</dbReference>
<feature type="domain" description="Gram-positive pilin subunit D1 N-terminal" evidence="6">
    <location>
        <begin position="41"/>
        <end position="189"/>
    </location>
</feature>
<evidence type="ECO:0000256" key="2">
    <source>
        <dbReference type="ARBA" id="ARBA00022525"/>
    </source>
</evidence>
<evidence type="ECO:0000259" key="8">
    <source>
        <dbReference type="Pfam" id="PF20623"/>
    </source>
</evidence>
<dbReference type="Proteomes" id="UP001597229">
    <property type="component" value="Unassembled WGS sequence"/>
</dbReference>